<keyword evidence="4 7" id="KW-0863">Zinc-finger</keyword>
<dbReference type="GeneID" id="94832486"/>
<dbReference type="EMBL" id="MLAK01000261">
    <property type="protein sequence ID" value="OHT15195.1"/>
    <property type="molecule type" value="Genomic_DNA"/>
</dbReference>
<proteinExistence type="predicted"/>
<dbReference type="PROSITE" id="PS00518">
    <property type="entry name" value="ZF_RING_1"/>
    <property type="match status" value="1"/>
</dbReference>
<evidence type="ECO:0000259" key="9">
    <source>
        <dbReference type="PROSITE" id="PS51873"/>
    </source>
</evidence>
<evidence type="ECO:0000259" key="8">
    <source>
        <dbReference type="PROSITE" id="PS50089"/>
    </source>
</evidence>
<evidence type="ECO:0000256" key="3">
    <source>
        <dbReference type="ARBA" id="ARBA00022737"/>
    </source>
</evidence>
<evidence type="ECO:0000256" key="2">
    <source>
        <dbReference type="ARBA" id="ARBA00022723"/>
    </source>
</evidence>
<dbReference type="Gene3D" id="3.30.40.10">
    <property type="entry name" value="Zinc/RING finger domain, C3HC4 (zinc finger)"/>
    <property type="match status" value="1"/>
</dbReference>
<dbReference type="RefSeq" id="XP_068368331.1">
    <property type="nucleotide sequence ID" value="XM_068497782.1"/>
</dbReference>
<dbReference type="OrthoDB" id="6050183at2759"/>
<evidence type="ECO:0000313" key="11">
    <source>
        <dbReference type="Proteomes" id="UP000179807"/>
    </source>
</evidence>
<keyword evidence="5" id="KW-0833">Ubl conjugation pathway</keyword>
<dbReference type="PANTHER" id="PTHR45943">
    <property type="entry name" value="E3 UBIQUITIN-PROTEIN LIGASE MYCBP2"/>
    <property type="match status" value="1"/>
</dbReference>
<feature type="domain" description="RING-type" evidence="8">
    <location>
        <begin position="41"/>
        <end position="85"/>
    </location>
</feature>
<comment type="caution">
    <text evidence="10">The sequence shown here is derived from an EMBL/GenBank/DDBJ whole genome shotgun (WGS) entry which is preliminary data.</text>
</comment>
<dbReference type="SUPFAM" id="SSF57850">
    <property type="entry name" value="RING/U-box"/>
    <property type="match status" value="1"/>
</dbReference>
<dbReference type="PANTHER" id="PTHR45943:SF2">
    <property type="entry name" value="RING-TYPE DOMAIN-CONTAINING PROTEIN"/>
    <property type="match status" value="1"/>
</dbReference>
<keyword evidence="6" id="KW-0862">Zinc</keyword>
<reference evidence="10" key="1">
    <citation type="submission" date="2016-10" db="EMBL/GenBank/DDBJ databases">
        <authorList>
            <person name="Benchimol M."/>
            <person name="Almeida L.G."/>
            <person name="Vasconcelos A.T."/>
            <person name="Perreira-Neves A."/>
            <person name="Rosa I.A."/>
            <person name="Tasca T."/>
            <person name="Bogo M.R."/>
            <person name="de Souza W."/>
        </authorList>
    </citation>
    <scope>NUCLEOTIDE SEQUENCE [LARGE SCALE GENOMIC DNA]</scope>
    <source>
        <strain evidence="10">K</strain>
    </source>
</reference>
<name>A0A1J4KVD2_9EUKA</name>
<evidence type="ECO:0000256" key="1">
    <source>
        <dbReference type="ARBA" id="ARBA00022679"/>
    </source>
</evidence>
<dbReference type="Pfam" id="PF01485">
    <property type="entry name" value="IBR"/>
    <property type="match status" value="1"/>
</dbReference>
<evidence type="ECO:0008006" key="12">
    <source>
        <dbReference type="Google" id="ProtNLM"/>
    </source>
</evidence>
<dbReference type="PROSITE" id="PS51873">
    <property type="entry name" value="TRIAD"/>
    <property type="match status" value="1"/>
</dbReference>
<dbReference type="InterPro" id="IPR017907">
    <property type="entry name" value="Znf_RING_CS"/>
</dbReference>
<dbReference type="AlphaFoldDB" id="A0A1J4KVD2"/>
<dbReference type="InterPro" id="IPR013083">
    <property type="entry name" value="Znf_RING/FYVE/PHD"/>
</dbReference>
<keyword evidence="11" id="KW-1185">Reference proteome</keyword>
<keyword evidence="2" id="KW-0479">Metal-binding</keyword>
<gene>
    <name evidence="10" type="ORF">TRFO_14388</name>
</gene>
<dbReference type="PROSITE" id="PS50089">
    <property type="entry name" value="ZF_RING_2"/>
    <property type="match status" value="1"/>
</dbReference>
<dbReference type="SMART" id="SM00184">
    <property type="entry name" value="RING"/>
    <property type="match status" value="3"/>
</dbReference>
<evidence type="ECO:0000256" key="4">
    <source>
        <dbReference type="ARBA" id="ARBA00022771"/>
    </source>
</evidence>
<dbReference type="GO" id="GO:0061630">
    <property type="term" value="F:ubiquitin protein ligase activity"/>
    <property type="evidence" value="ECO:0007669"/>
    <property type="project" value="TreeGrafter"/>
</dbReference>
<dbReference type="GO" id="GO:0005634">
    <property type="term" value="C:nucleus"/>
    <property type="evidence" value="ECO:0007669"/>
    <property type="project" value="TreeGrafter"/>
</dbReference>
<feature type="domain" description="RING-type" evidence="9">
    <location>
        <begin position="37"/>
        <end position="284"/>
    </location>
</feature>
<accession>A0A1J4KVD2</accession>
<organism evidence="10 11">
    <name type="scientific">Tritrichomonas foetus</name>
    <dbReference type="NCBI Taxonomy" id="1144522"/>
    <lineage>
        <taxon>Eukaryota</taxon>
        <taxon>Metamonada</taxon>
        <taxon>Parabasalia</taxon>
        <taxon>Tritrichomonadida</taxon>
        <taxon>Tritrichomonadidae</taxon>
        <taxon>Tritrichomonas</taxon>
    </lineage>
</organism>
<dbReference type="InterPro" id="IPR044066">
    <property type="entry name" value="TRIAD_supradom"/>
</dbReference>
<evidence type="ECO:0000256" key="6">
    <source>
        <dbReference type="ARBA" id="ARBA00022833"/>
    </source>
</evidence>
<protein>
    <recommendedName>
        <fullName evidence="12">RING-type domain-containing protein</fullName>
    </recommendedName>
</protein>
<keyword evidence="1" id="KW-0808">Transferase</keyword>
<evidence type="ECO:0000313" key="10">
    <source>
        <dbReference type="EMBL" id="OHT15195.1"/>
    </source>
</evidence>
<evidence type="ECO:0000256" key="5">
    <source>
        <dbReference type="ARBA" id="ARBA00022786"/>
    </source>
</evidence>
<keyword evidence="3" id="KW-0677">Repeat</keyword>
<dbReference type="VEuPathDB" id="TrichDB:TRFO_14388"/>
<dbReference type="Proteomes" id="UP000179807">
    <property type="component" value="Unassembled WGS sequence"/>
</dbReference>
<dbReference type="GO" id="GO:0008270">
    <property type="term" value="F:zinc ion binding"/>
    <property type="evidence" value="ECO:0007669"/>
    <property type="project" value="UniProtKB-KW"/>
</dbReference>
<dbReference type="InterPro" id="IPR001841">
    <property type="entry name" value="Znf_RING"/>
</dbReference>
<dbReference type="InterPro" id="IPR002867">
    <property type="entry name" value="IBR_dom"/>
</dbReference>
<sequence length="499" mass="57292">MDSYQLEQEEKQHKLYLEVFRRGELQTQTMKYVKDFCDNRCAACLQSMELAELNCGHLFCINCLTRFFESQFQHNCLVIRCPICTLPISEKDVAYVHPEYIPILDKRIAQSIAGDNAIISCPSCHESFIYEPGDVAMITIDQFGQKIRPDALECLRLNRATCLKCQKTFCVKCLTVPFHEGFTCDEQALIDKGIVCRFCQAPASGCEHKIASEMVCWKPECKNYLKDACMHVCECGHACSGICGEKNHFGCAECSYECCVICKGMCSESPSVRLECGHGVHQLCVQNLYKTVQLKGRIKVPRCGYNCREVPMHECVKDIAKVWKDIDTEIERQTLEIMEIEDTKNEEEHVKNPDDPDYFGKPLEFAHDFFDFYLCEQCKKPFYGGHKDCGREDDNNQDLHYKCDRCSRQILHGNCPKHGDNGMVIKCFYCCNPALYFCWGRTYFCVQCHRDPHGSKKGPHKQCDGKCAFAPHPPNGEEVVTCYCSTCEEEKIEERRKKH</sequence>
<evidence type="ECO:0000256" key="7">
    <source>
        <dbReference type="PROSITE-ProRule" id="PRU00175"/>
    </source>
</evidence>
<dbReference type="GO" id="GO:0005886">
    <property type="term" value="C:plasma membrane"/>
    <property type="evidence" value="ECO:0007669"/>
    <property type="project" value="TreeGrafter"/>
</dbReference>